<feature type="region of interest" description="Disordered" evidence="1">
    <location>
        <begin position="212"/>
        <end position="265"/>
    </location>
</feature>
<feature type="compositionally biased region" description="Low complexity" evidence="1">
    <location>
        <begin position="549"/>
        <end position="579"/>
    </location>
</feature>
<accession>A0A8H7CLM3</accession>
<evidence type="ECO:0000259" key="2">
    <source>
        <dbReference type="Pfam" id="PF20231"/>
    </source>
</evidence>
<evidence type="ECO:0000256" key="1">
    <source>
        <dbReference type="SAM" id="MobiDB-lite"/>
    </source>
</evidence>
<reference evidence="3" key="1">
    <citation type="submission" date="2020-05" db="EMBL/GenBank/DDBJ databases">
        <title>Mycena genomes resolve the evolution of fungal bioluminescence.</title>
        <authorList>
            <person name="Tsai I.J."/>
        </authorList>
    </citation>
    <scope>NUCLEOTIDE SEQUENCE</scope>
    <source>
        <strain evidence="3">CCC161011</strain>
    </source>
</reference>
<dbReference type="EMBL" id="JACAZI010000019">
    <property type="protein sequence ID" value="KAF7339868.1"/>
    <property type="molecule type" value="Genomic_DNA"/>
</dbReference>
<keyword evidence="4" id="KW-1185">Reference proteome</keyword>
<dbReference type="InterPro" id="IPR046496">
    <property type="entry name" value="DUF6589"/>
</dbReference>
<feature type="region of interest" description="Disordered" evidence="1">
    <location>
        <begin position="621"/>
        <end position="651"/>
    </location>
</feature>
<evidence type="ECO:0000313" key="4">
    <source>
        <dbReference type="Proteomes" id="UP000620124"/>
    </source>
</evidence>
<comment type="caution">
    <text evidence="3">The sequence shown here is derived from an EMBL/GenBank/DDBJ whole genome shotgun (WGS) entry which is preliminary data.</text>
</comment>
<evidence type="ECO:0000313" key="3">
    <source>
        <dbReference type="EMBL" id="KAF7339868.1"/>
    </source>
</evidence>
<feature type="region of interest" description="Disordered" evidence="1">
    <location>
        <begin position="495"/>
        <end position="604"/>
    </location>
</feature>
<dbReference type="OrthoDB" id="3019291at2759"/>
<organism evidence="3 4">
    <name type="scientific">Mycena venus</name>
    <dbReference type="NCBI Taxonomy" id="2733690"/>
    <lineage>
        <taxon>Eukaryota</taxon>
        <taxon>Fungi</taxon>
        <taxon>Dikarya</taxon>
        <taxon>Basidiomycota</taxon>
        <taxon>Agaricomycotina</taxon>
        <taxon>Agaricomycetes</taxon>
        <taxon>Agaricomycetidae</taxon>
        <taxon>Agaricales</taxon>
        <taxon>Marasmiineae</taxon>
        <taxon>Mycenaceae</taxon>
        <taxon>Mycena</taxon>
    </lineage>
</organism>
<feature type="compositionally biased region" description="Low complexity" evidence="1">
    <location>
        <begin position="516"/>
        <end position="536"/>
    </location>
</feature>
<feature type="compositionally biased region" description="Basic and acidic residues" evidence="1">
    <location>
        <begin position="245"/>
        <end position="265"/>
    </location>
</feature>
<dbReference type="Pfam" id="PF20231">
    <property type="entry name" value="DUF6589"/>
    <property type="match status" value="1"/>
</dbReference>
<proteinExistence type="predicted"/>
<name>A0A8H7CLM3_9AGAR</name>
<protein>
    <recommendedName>
        <fullName evidence="2">DUF6589 domain-containing protein</fullName>
    </recommendedName>
</protein>
<gene>
    <name evidence="3" type="ORF">MVEN_01903600</name>
</gene>
<dbReference type="Proteomes" id="UP000620124">
    <property type="component" value="Unassembled WGS sequence"/>
</dbReference>
<dbReference type="AlphaFoldDB" id="A0A8H7CLM3"/>
<feature type="region of interest" description="Disordered" evidence="1">
    <location>
        <begin position="1"/>
        <end position="24"/>
    </location>
</feature>
<feature type="compositionally biased region" description="Acidic residues" evidence="1">
    <location>
        <begin position="625"/>
        <end position="636"/>
    </location>
</feature>
<feature type="compositionally biased region" description="Polar residues" evidence="1">
    <location>
        <begin position="497"/>
        <end position="507"/>
    </location>
</feature>
<sequence>MRDDRPATDFQPLGTNGDCSTERHGMENGVCDFNRQEGVDPEKDTGLLEWIGGDGASYGNLLALAKLCAPLKDKFINKVTTPEIWHTGATDLNSISSNHYGPATSSDPSSLSKCSNAAGLKRPSNIKSCDYYPTMRNLTLIWTAHVLDCWRIFFGVDDLRKYFQDLAKSNKLPTLSTLLEHAELLTDRYASQAAIEHALDVSEATNTEYFNRVPEGRPWVPPRQTTMRTAPEPEDAEDTEMPGLDEIREPNDGEEIPEQHEEKPEFTGDRVLRNSEIFMMEFGWWLEMVTAVPEGDIGRVWEIFKIWIFKFAGSSHQNYMAYLLEVYCFLRYETSKDLNNAILNNWLVNVTGELGKYLPRDLHQEHYNRWFKDMIRKHGGEWDSHFFRHTISPNVHHFLRIKEEITAAFDLGRRSKTHTSPHLRDELGLLLTMFKEQEVHYFRSGRSMGHAAVNQFARGCRRLEEGKLDEWLNKSTCFGDFLQEIRRQNDGAGAMASLQNENSPPSNESEHGSGLRSNSPAASVSDSHSSVRSNSPAASASGSDLPCPSSGSESGSRSARSADGSGSIRSADSSASARSFYSIMSGPDPNEPDDDGDDRTGCKLASGSYTAAYIDQDTGCLAYDDGQDVSDDENDAEPPQLQSHEGEDEEYHTYYHVDTMPDDDNTEQ</sequence>
<feature type="domain" description="DUF6589" evidence="2">
    <location>
        <begin position="8"/>
        <end position="418"/>
    </location>
</feature>